<evidence type="ECO:0008006" key="10">
    <source>
        <dbReference type="Google" id="ProtNLM"/>
    </source>
</evidence>
<dbReference type="GO" id="GO:0015031">
    <property type="term" value="P:protein transport"/>
    <property type="evidence" value="ECO:0007669"/>
    <property type="project" value="UniProtKB-KW"/>
</dbReference>
<protein>
    <recommendedName>
        <fullName evidence="10">Biopolymer transporter ExbD</fullName>
    </recommendedName>
</protein>
<evidence type="ECO:0000256" key="1">
    <source>
        <dbReference type="ARBA" id="ARBA00004162"/>
    </source>
</evidence>
<comment type="caution">
    <text evidence="8">The sequence shown here is derived from an EMBL/GenBank/DDBJ whole genome shotgun (WGS) entry which is preliminary data.</text>
</comment>
<dbReference type="InterPro" id="IPR003400">
    <property type="entry name" value="ExbD"/>
</dbReference>
<keyword evidence="7" id="KW-0813">Transport</keyword>
<dbReference type="Pfam" id="PF02472">
    <property type="entry name" value="ExbD"/>
    <property type="match status" value="1"/>
</dbReference>
<keyword evidence="4 7" id="KW-0812">Transmembrane</keyword>
<dbReference type="EMBL" id="AZHX01001223">
    <property type="protein sequence ID" value="ETX04435.1"/>
    <property type="molecule type" value="Genomic_DNA"/>
</dbReference>
<name>W4M2L6_9BACT</name>
<keyword evidence="9" id="KW-1185">Reference proteome</keyword>
<keyword evidence="5" id="KW-1133">Transmembrane helix</keyword>
<sequence length="116" mass="12843">MLVLLIIFMITAPMLQQGLDIDLPVASSGEPQPSEENEIVLTVKRDGLIYLNQTAYALDALREKLRAIYANRTRKDLYLRADASVPYGVVVQVMDAVKQAGIVKLGMITQPLAEEQ</sequence>
<evidence type="ECO:0000256" key="7">
    <source>
        <dbReference type="RuleBase" id="RU003879"/>
    </source>
</evidence>
<keyword evidence="6" id="KW-0472">Membrane</keyword>
<dbReference type="Gene3D" id="3.30.420.270">
    <property type="match status" value="1"/>
</dbReference>
<gene>
    <name evidence="8" type="ORF">ETSY2_28805</name>
</gene>
<keyword evidence="7" id="KW-0653">Protein transport</keyword>
<reference evidence="8 9" key="1">
    <citation type="journal article" date="2014" name="Nature">
        <title>An environmental bacterial taxon with a large and distinct metabolic repertoire.</title>
        <authorList>
            <person name="Wilson M.C."/>
            <person name="Mori T."/>
            <person name="Ruckert C."/>
            <person name="Uria A.R."/>
            <person name="Helf M.J."/>
            <person name="Takada K."/>
            <person name="Gernert C."/>
            <person name="Steffens U.A."/>
            <person name="Heycke N."/>
            <person name="Schmitt S."/>
            <person name="Rinke C."/>
            <person name="Helfrich E.J."/>
            <person name="Brachmann A.O."/>
            <person name="Gurgui C."/>
            <person name="Wakimoto T."/>
            <person name="Kracht M."/>
            <person name="Crusemann M."/>
            <person name="Hentschel U."/>
            <person name="Abe I."/>
            <person name="Matsunaga S."/>
            <person name="Kalinowski J."/>
            <person name="Takeyama H."/>
            <person name="Piel J."/>
        </authorList>
    </citation>
    <scope>NUCLEOTIDE SEQUENCE [LARGE SCALE GENOMIC DNA]</scope>
    <source>
        <strain evidence="9">TSY2</strain>
    </source>
</reference>
<evidence type="ECO:0000256" key="3">
    <source>
        <dbReference type="ARBA" id="ARBA00022475"/>
    </source>
</evidence>
<evidence type="ECO:0000256" key="6">
    <source>
        <dbReference type="ARBA" id="ARBA00023136"/>
    </source>
</evidence>
<evidence type="ECO:0000256" key="4">
    <source>
        <dbReference type="ARBA" id="ARBA00022692"/>
    </source>
</evidence>
<comment type="similarity">
    <text evidence="2 7">Belongs to the ExbD/TolR family.</text>
</comment>
<dbReference type="Proteomes" id="UP000019140">
    <property type="component" value="Unassembled WGS sequence"/>
</dbReference>
<evidence type="ECO:0000313" key="8">
    <source>
        <dbReference type="EMBL" id="ETX04435.1"/>
    </source>
</evidence>
<dbReference type="GO" id="GO:0022857">
    <property type="term" value="F:transmembrane transporter activity"/>
    <property type="evidence" value="ECO:0007669"/>
    <property type="project" value="InterPro"/>
</dbReference>
<evidence type="ECO:0000313" key="9">
    <source>
        <dbReference type="Proteomes" id="UP000019140"/>
    </source>
</evidence>
<dbReference type="PATRIC" id="fig|1429439.4.peg.4889"/>
<dbReference type="GO" id="GO:0005886">
    <property type="term" value="C:plasma membrane"/>
    <property type="evidence" value="ECO:0007669"/>
    <property type="project" value="UniProtKB-SubCell"/>
</dbReference>
<dbReference type="HOGENOM" id="CLU_085305_1_3_7"/>
<comment type="subcellular location">
    <subcellularLocation>
        <location evidence="1">Cell membrane</location>
        <topology evidence="1">Single-pass membrane protein</topology>
    </subcellularLocation>
    <subcellularLocation>
        <location evidence="7">Cell membrane</location>
        <topology evidence="7">Single-pass type II membrane protein</topology>
    </subcellularLocation>
</comment>
<keyword evidence="3" id="KW-1003">Cell membrane</keyword>
<evidence type="ECO:0000256" key="5">
    <source>
        <dbReference type="ARBA" id="ARBA00022989"/>
    </source>
</evidence>
<organism evidence="8 9">
    <name type="scientific">Candidatus Entotheonella gemina</name>
    <dbReference type="NCBI Taxonomy" id="1429439"/>
    <lineage>
        <taxon>Bacteria</taxon>
        <taxon>Pseudomonadati</taxon>
        <taxon>Nitrospinota/Tectimicrobiota group</taxon>
        <taxon>Candidatus Tectimicrobiota</taxon>
        <taxon>Candidatus Entotheonellia</taxon>
        <taxon>Candidatus Entotheonellales</taxon>
        <taxon>Candidatus Entotheonellaceae</taxon>
        <taxon>Candidatus Entotheonella</taxon>
    </lineage>
</organism>
<accession>W4M2L6</accession>
<dbReference type="PANTHER" id="PTHR30558:SF7">
    <property type="entry name" value="TOL-PAL SYSTEM PROTEIN TOLR"/>
    <property type="match status" value="1"/>
</dbReference>
<dbReference type="AlphaFoldDB" id="W4M2L6"/>
<dbReference type="PANTHER" id="PTHR30558">
    <property type="entry name" value="EXBD MEMBRANE COMPONENT OF PMF-DRIVEN MACROMOLECULE IMPORT SYSTEM"/>
    <property type="match status" value="1"/>
</dbReference>
<proteinExistence type="inferred from homology"/>
<evidence type="ECO:0000256" key="2">
    <source>
        <dbReference type="ARBA" id="ARBA00005811"/>
    </source>
</evidence>